<dbReference type="InterPro" id="IPR050834">
    <property type="entry name" value="Glycosyltransf_2"/>
</dbReference>
<dbReference type="PANTHER" id="PTHR43685:SF2">
    <property type="entry name" value="GLYCOSYLTRANSFERASE 2-LIKE DOMAIN-CONTAINING PROTEIN"/>
    <property type="match status" value="1"/>
</dbReference>
<keyword evidence="3" id="KW-1185">Reference proteome</keyword>
<protein>
    <submittedName>
        <fullName evidence="2">Glycosyltransferase</fullName>
    </submittedName>
</protein>
<comment type="caution">
    <text evidence="2">The sequence shown here is derived from an EMBL/GenBank/DDBJ whole genome shotgun (WGS) entry which is preliminary data.</text>
</comment>
<gene>
    <name evidence="2" type="ORF">IHQ68_12690</name>
</gene>
<dbReference type="InterPro" id="IPR029044">
    <property type="entry name" value="Nucleotide-diphossugar_trans"/>
</dbReference>
<name>A0ABU1DHV1_9HYPH</name>
<organism evidence="2 3">
    <name type="scientific">Chelatococcus sambhunathii</name>
    <dbReference type="NCBI Taxonomy" id="363953"/>
    <lineage>
        <taxon>Bacteria</taxon>
        <taxon>Pseudomonadati</taxon>
        <taxon>Pseudomonadota</taxon>
        <taxon>Alphaproteobacteria</taxon>
        <taxon>Hyphomicrobiales</taxon>
        <taxon>Chelatococcaceae</taxon>
        <taxon>Chelatococcus</taxon>
    </lineage>
</organism>
<dbReference type="CDD" id="cd00761">
    <property type="entry name" value="Glyco_tranf_GTA_type"/>
    <property type="match status" value="1"/>
</dbReference>
<evidence type="ECO:0000259" key="1">
    <source>
        <dbReference type="Pfam" id="PF00535"/>
    </source>
</evidence>
<dbReference type="SUPFAM" id="SSF53448">
    <property type="entry name" value="Nucleotide-diphospho-sugar transferases"/>
    <property type="match status" value="1"/>
</dbReference>
<sequence length="101" mass="10739">MAIVDIAAPCYRYGRFLQDCVSSVLSQSISDVRILIIDDASQDGSADVARALAATDPRIELSVHQTNLGQTATYNEGIAWATAPYPACPTPATDARPGRKS</sequence>
<dbReference type="EMBL" id="JADBEO010000026">
    <property type="protein sequence ID" value="MDR4307475.1"/>
    <property type="molecule type" value="Genomic_DNA"/>
</dbReference>
<dbReference type="PANTHER" id="PTHR43685">
    <property type="entry name" value="GLYCOSYLTRANSFERASE"/>
    <property type="match status" value="1"/>
</dbReference>
<proteinExistence type="predicted"/>
<dbReference type="InterPro" id="IPR001173">
    <property type="entry name" value="Glyco_trans_2-like"/>
</dbReference>
<dbReference type="Pfam" id="PF00535">
    <property type="entry name" value="Glycos_transf_2"/>
    <property type="match status" value="1"/>
</dbReference>
<evidence type="ECO:0000313" key="3">
    <source>
        <dbReference type="Proteomes" id="UP001181622"/>
    </source>
</evidence>
<reference evidence="2" key="1">
    <citation type="submission" date="2020-10" db="EMBL/GenBank/DDBJ databases">
        <authorList>
            <person name="Abbas A."/>
            <person name="Razzaq R."/>
            <person name="Waqas M."/>
            <person name="Abbas N."/>
            <person name="Nielsen T.K."/>
            <person name="Hansen L.H."/>
            <person name="Hussain S."/>
            <person name="Shahid M."/>
        </authorList>
    </citation>
    <scope>NUCLEOTIDE SEQUENCE</scope>
    <source>
        <strain evidence="2">S14</strain>
    </source>
</reference>
<dbReference type="Proteomes" id="UP001181622">
    <property type="component" value="Unassembled WGS sequence"/>
</dbReference>
<feature type="domain" description="Glycosyltransferase 2-like" evidence="1">
    <location>
        <begin position="6"/>
        <end position="85"/>
    </location>
</feature>
<dbReference type="Gene3D" id="3.90.550.10">
    <property type="entry name" value="Spore Coat Polysaccharide Biosynthesis Protein SpsA, Chain A"/>
    <property type="match status" value="1"/>
</dbReference>
<accession>A0ABU1DHV1</accession>
<evidence type="ECO:0000313" key="2">
    <source>
        <dbReference type="EMBL" id="MDR4307475.1"/>
    </source>
</evidence>